<dbReference type="GO" id="GO:0005975">
    <property type="term" value="P:carbohydrate metabolic process"/>
    <property type="evidence" value="ECO:0007669"/>
    <property type="project" value="InterPro"/>
</dbReference>
<dbReference type="SUPFAM" id="SSF51445">
    <property type="entry name" value="(Trans)glycosidases"/>
    <property type="match status" value="1"/>
</dbReference>
<gene>
    <name evidence="4" type="ORF">BCR43DRAFT_539030</name>
</gene>
<dbReference type="AlphaFoldDB" id="A0A1X2H057"/>
<dbReference type="SUPFAM" id="SSF54556">
    <property type="entry name" value="Chitinase insertion domain"/>
    <property type="match status" value="1"/>
</dbReference>
<dbReference type="GO" id="GO:0004568">
    <property type="term" value="F:chitinase activity"/>
    <property type="evidence" value="ECO:0007669"/>
    <property type="project" value="TreeGrafter"/>
</dbReference>
<keyword evidence="2" id="KW-1133">Transmembrane helix</keyword>
<dbReference type="GO" id="GO:0008061">
    <property type="term" value="F:chitin binding"/>
    <property type="evidence" value="ECO:0007669"/>
    <property type="project" value="InterPro"/>
</dbReference>
<name>A0A1X2H057_SYNRA</name>
<dbReference type="OMA" id="RNWDEAS"/>
<dbReference type="Gene3D" id="3.20.20.80">
    <property type="entry name" value="Glycosidases"/>
    <property type="match status" value="1"/>
</dbReference>
<dbReference type="STRING" id="13706.A0A1X2H057"/>
<reference evidence="4 5" key="1">
    <citation type="submission" date="2016-07" db="EMBL/GenBank/DDBJ databases">
        <title>Pervasive Adenine N6-methylation of Active Genes in Fungi.</title>
        <authorList>
            <consortium name="DOE Joint Genome Institute"/>
            <person name="Mondo S.J."/>
            <person name="Dannebaum R.O."/>
            <person name="Kuo R.C."/>
            <person name="Labutti K."/>
            <person name="Haridas S."/>
            <person name="Kuo A."/>
            <person name="Salamov A."/>
            <person name="Ahrendt S.R."/>
            <person name="Lipzen A."/>
            <person name="Sullivan W."/>
            <person name="Andreopoulos W.B."/>
            <person name="Clum A."/>
            <person name="Lindquist E."/>
            <person name="Daum C."/>
            <person name="Ramamoorthy G.K."/>
            <person name="Gryganskyi A."/>
            <person name="Culley D."/>
            <person name="Magnuson J.K."/>
            <person name="James T.Y."/>
            <person name="O'Malley M.A."/>
            <person name="Stajich J.E."/>
            <person name="Spatafora J.W."/>
            <person name="Visel A."/>
            <person name="Grigoriev I.V."/>
        </authorList>
    </citation>
    <scope>NUCLEOTIDE SEQUENCE [LARGE SCALE GENOMIC DNA]</scope>
    <source>
        <strain evidence="4 5">NRRL 2496</strain>
    </source>
</reference>
<dbReference type="GO" id="GO:0005576">
    <property type="term" value="C:extracellular region"/>
    <property type="evidence" value="ECO:0007669"/>
    <property type="project" value="TreeGrafter"/>
</dbReference>
<dbReference type="InterPro" id="IPR029070">
    <property type="entry name" value="Chitinase_insertion_sf"/>
</dbReference>
<dbReference type="InterPro" id="IPR050314">
    <property type="entry name" value="Glycosyl_Hydrlase_18"/>
</dbReference>
<dbReference type="InterPro" id="IPR011583">
    <property type="entry name" value="Chitinase_II/V-like_cat"/>
</dbReference>
<comment type="caution">
    <text evidence="4">The sequence shown here is derived from an EMBL/GenBank/DDBJ whole genome shotgun (WGS) entry which is preliminary data.</text>
</comment>
<feature type="region of interest" description="Disordered" evidence="1">
    <location>
        <begin position="232"/>
        <end position="258"/>
    </location>
</feature>
<dbReference type="Pfam" id="PF00704">
    <property type="entry name" value="Glyco_hydro_18"/>
    <property type="match status" value="1"/>
</dbReference>
<feature type="transmembrane region" description="Helical" evidence="2">
    <location>
        <begin position="406"/>
        <end position="430"/>
    </location>
</feature>
<evidence type="ECO:0000259" key="3">
    <source>
        <dbReference type="PROSITE" id="PS51910"/>
    </source>
</evidence>
<dbReference type="PROSITE" id="PS51910">
    <property type="entry name" value="GH18_2"/>
    <property type="match status" value="1"/>
</dbReference>
<keyword evidence="5" id="KW-1185">Reference proteome</keyword>
<dbReference type="OrthoDB" id="76388at2759"/>
<dbReference type="PANTHER" id="PTHR11177">
    <property type="entry name" value="CHITINASE"/>
    <property type="match status" value="1"/>
</dbReference>
<keyword evidence="2" id="KW-0472">Membrane</keyword>
<feature type="non-terminal residue" evidence="4">
    <location>
        <position position="1"/>
    </location>
</feature>
<evidence type="ECO:0000313" key="4">
    <source>
        <dbReference type="EMBL" id="ORY90465.1"/>
    </source>
</evidence>
<dbReference type="InParanoid" id="A0A1X2H057"/>
<dbReference type="SMART" id="SM00636">
    <property type="entry name" value="Glyco_18"/>
    <property type="match status" value="1"/>
</dbReference>
<accession>A0A1X2H057</accession>
<keyword evidence="4" id="KW-0378">Hydrolase</keyword>
<feature type="domain" description="GH18" evidence="3">
    <location>
        <begin position="1"/>
        <end position="376"/>
    </location>
</feature>
<dbReference type="PANTHER" id="PTHR11177:SF392">
    <property type="entry name" value="HAP41P"/>
    <property type="match status" value="1"/>
</dbReference>
<evidence type="ECO:0000313" key="5">
    <source>
        <dbReference type="Proteomes" id="UP000242180"/>
    </source>
</evidence>
<dbReference type="Proteomes" id="UP000242180">
    <property type="component" value="Unassembled WGS sequence"/>
</dbReference>
<dbReference type="EMBL" id="MCGN01000012">
    <property type="protein sequence ID" value="ORY90465.1"/>
    <property type="molecule type" value="Genomic_DNA"/>
</dbReference>
<dbReference type="InterPro" id="IPR017853">
    <property type="entry name" value="GH"/>
</dbReference>
<keyword evidence="2" id="KW-0812">Transmembrane</keyword>
<evidence type="ECO:0000256" key="2">
    <source>
        <dbReference type="SAM" id="Phobius"/>
    </source>
</evidence>
<organism evidence="4 5">
    <name type="scientific">Syncephalastrum racemosum</name>
    <name type="common">Filamentous fungus</name>
    <dbReference type="NCBI Taxonomy" id="13706"/>
    <lineage>
        <taxon>Eukaryota</taxon>
        <taxon>Fungi</taxon>
        <taxon>Fungi incertae sedis</taxon>
        <taxon>Mucoromycota</taxon>
        <taxon>Mucoromycotina</taxon>
        <taxon>Mucoromycetes</taxon>
        <taxon>Mucorales</taxon>
        <taxon>Syncephalastraceae</taxon>
        <taxon>Syncephalastrum</taxon>
    </lineage>
</organism>
<evidence type="ECO:0000256" key="1">
    <source>
        <dbReference type="SAM" id="MobiDB-lite"/>
    </source>
</evidence>
<dbReference type="InterPro" id="IPR001223">
    <property type="entry name" value="Glyco_hydro18_cat"/>
</dbReference>
<proteinExistence type="predicted"/>
<protein>
    <submittedName>
        <fullName evidence="4">Glycoside hydrolase</fullName>
    </submittedName>
</protein>
<sequence length="431" mass="48080">SKPLPLDSIPWSQITHINYGFTTLNEEVTPTLSNRAQLSKMIEKAHENNVKVLVSIGGDDRNRMMDKMIASAEHRSAFVNKTMEWMHSFSIDGEALYSTSNMPCSNITSDKSENDFAGLLRDLRKSIGEDRLLTVATGAQTSNRTLLAETYNDVVDWVYVMAYDTYVGEQQPDIIGANAALYTTPNATIPLSVDYIWEAWLSAGMRPAKMVLGLPFYGYAYKARKDDDRMHPLRSSVLGPAHPQRPQGDADDALTRTNPTQTVDNQKLRPFTDQKRGYTGLWKWRSLRNAGLLRDVDTPGGQWVRNWDEASQTPWLYNPVSRVIISYDNPDSLSLKASFARCRGARGVGVQDLAFDYYISGKGELLEAVKSQFLNRSACSAKHLPATRVEGEDVIVYHPTSSGGHVASATLLGAIFSLFIFYMPLSLLYLS</sequence>
<dbReference type="GO" id="GO:0006032">
    <property type="term" value="P:chitin catabolic process"/>
    <property type="evidence" value="ECO:0007669"/>
    <property type="project" value="TreeGrafter"/>
</dbReference>
<dbReference type="Gene3D" id="3.10.50.10">
    <property type="match status" value="1"/>
</dbReference>